<accession>X0VY43</accession>
<dbReference type="AlphaFoldDB" id="X0VY43"/>
<dbReference type="EMBL" id="BARS01033872">
    <property type="protein sequence ID" value="GAG15992.1"/>
    <property type="molecule type" value="Genomic_DNA"/>
</dbReference>
<name>X0VY43_9ZZZZ</name>
<feature type="non-terminal residue" evidence="1">
    <location>
        <position position="1"/>
    </location>
</feature>
<evidence type="ECO:0000313" key="1">
    <source>
        <dbReference type="EMBL" id="GAG15992.1"/>
    </source>
</evidence>
<sequence length="180" mass="20252">DPTVAAREDRDSDRFNDQGLGRLRAATRALEEQKAAIDRPKMAQFDEVARSDEFRDELSRARDAIQGHLTKVDLLAEQAGEIHAMWKESFDTLEREGPDGLTSVYERNVQELASKRGMSDRGRSPRSPIAFWKAAAIAVICCVGLWDIIHCYRRRGCSDVFRNTWDAIKICLAIAACCPP</sequence>
<comment type="caution">
    <text evidence="1">The sequence shown here is derived from an EMBL/GenBank/DDBJ whole genome shotgun (WGS) entry which is preliminary data.</text>
</comment>
<organism evidence="1">
    <name type="scientific">marine sediment metagenome</name>
    <dbReference type="NCBI Taxonomy" id="412755"/>
    <lineage>
        <taxon>unclassified sequences</taxon>
        <taxon>metagenomes</taxon>
        <taxon>ecological metagenomes</taxon>
    </lineage>
</organism>
<reference evidence="1" key="1">
    <citation type="journal article" date="2014" name="Front. Microbiol.">
        <title>High frequency of phylogenetically diverse reductive dehalogenase-homologous genes in deep subseafloor sedimentary metagenomes.</title>
        <authorList>
            <person name="Kawai M."/>
            <person name="Futagami T."/>
            <person name="Toyoda A."/>
            <person name="Takaki Y."/>
            <person name="Nishi S."/>
            <person name="Hori S."/>
            <person name="Arai W."/>
            <person name="Tsubouchi T."/>
            <person name="Morono Y."/>
            <person name="Uchiyama I."/>
            <person name="Ito T."/>
            <person name="Fujiyama A."/>
            <person name="Inagaki F."/>
            <person name="Takami H."/>
        </authorList>
    </citation>
    <scope>NUCLEOTIDE SEQUENCE</scope>
    <source>
        <strain evidence="1">Expedition CK06-06</strain>
    </source>
</reference>
<gene>
    <name evidence="1" type="ORF">S01H1_52410</name>
</gene>
<protein>
    <submittedName>
        <fullName evidence="1">Uncharacterized protein</fullName>
    </submittedName>
</protein>
<proteinExistence type="predicted"/>